<proteinExistence type="inferred from homology"/>
<accession>A0A1I4TYM9</accession>
<dbReference type="RefSeq" id="WP_074906602.1">
    <property type="nucleotide sequence ID" value="NZ_FOUB01000056.1"/>
</dbReference>
<evidence type="ECO:0000259" key="8">
    <source>
        <dbReference type="Pfam" id="PF25975"/>
    </source>
</evidence>
<keyword evidence="5" id="KW-0472">Membrane</keyword>
<evidence type="ECO:0000256" key="5">
    <source>
        <dbReference type="SAM" id="Phobius"/>
    </source>
</evidence>
<dbReference type="Pfam" id="PF25954">
    <property type="entry name" value="Beta-barrel_RND_2"/>
    <property type="match status" value="1"/>
</dbReference>
<dbReference type="InterPro" id="IPR058792">
    <property type="entry name" value="Beta-barrel_RND_2"/>
</dbReference>
<dbReference type="Pfam" id="PF25919">
    <property type="entry name" value="BSH_CusB"/>
    <property type="match status" value="1"/>
</dbReference>
<name>A0A1I4TYM9_9PROT</name>
<evidence type="ECO:0000313" key="10">
    <source>
        <dbReference type="Proteomes" id="UP000183287"/>
    </source>
</evidence>
<keyword evidence="2" id="KW-0813">Transport</keyword>
<evidence type="ECO:0000256" key="3">
    <source>
        <dbReference type="ARBA" id="ARBA00022729"/>
    </source>
</evidence>
<evidence type="ECO:0000256" key="1">
    <source>
        <dbReference type="ARBA" id="ARBA00009477"/>
    </source>
</evidence>
<dbReference type="NCBIfam" id="TIGR01730">
    <property type="entry name" value="RND_mfp"/>
    <property type="match status" value="1"/>
</dbReference>
<dbReference type="EMBL" id="FOUB01000056">
    <property type="protein sequence ID" value="SFM81680.1"/>
    <property type="molecule type" value="Genomic_DNA"/>
</dbReference>
<keyword evidence="5" id="KW-0812">Transmembrane</keyword>
<keyword evidence="3" id="KW-0732">Signal</keyword>
<evidence type="ECO:0000259" key="6">
    <source>
        <dbReference type="Pfam" id="PF25919"/>
    </source>
</evidence>
<dbReference type="GO" id="GO:0022857">
    <property type="term" value="F:transmembrane transporter activity"/>
    <property type="evidence" value="ECO:0007669"/>
    <property type="project" value="InterPro"/>
</dbReference>
<sequence length="530" mass="58705">MRVLAKVILIVVLAILSLVVGYWWGSTQSVKPVVESTEVTTPKGKILYYRNPMGLSDTSPVPKKDPMGMDYIPVYEGEEPPADRTGVKITTEKIQKLGVRTETAMLREMIHTARAVATIQPDERKLYTLVTKFEGWIQRLYVNTTGQAVKKGDALMDVYSPVLITAQHEYLIARRGMHLVAEGSPHARADMQNLIESALQRLRNLDISEIELQRLQQEGEIRQYLTLRSKANGVVLEKPSIEGKRFEPGEVLYQIADLSSVWVLADVFEQDLRMIRPGQMATIRVDAYPDKLFNGKVAFIYPEVTPETRTAIVRIELPNADGLLKPDMYARVEFATFHSKDKVLTVPDSAVLDTGTRQLVLVELGEGRFEPRTVKLGMHADGYAEVLGGLEAGEAVVVKANFLIDAESNLKAAISGFGHGSHPSVSNEESRTQSSTLIERARPATHRGEGTIEAIDFAHATVALSHGPIASLNWPSMMMDFQVADPAILRTLKPGQKVAFEITEKSAGEYIIVHIHLLDTSAAVREHGEH</sequence>
<comment type="similarity">
    <text evidence="1">Belongs to the membrane fusion protein (MFP) (TC 8.A.1) family.</text>
</comment>
<protein>
    <submittedName>
        <fullName evidence="9">Membrane fusion protein, Cu(I)/Ag(I) efflux system</fullName>
    </submittedName>
</protein>
<dbReference type="AlphaFoldDB" id="A0A1I4TYM9"/>
<dbReference type="GO" id="GO:0016020">
    <property type="term" value="C:membrane"/>
    <property type="evidence" value="ECO:0007669"/>
    <property type="project" value="InterPro"/>
</dbReference>
<dbReference type="InterPro" id="IPR021647">
    <property type="entry name" value="CusF_Ec"/>
</dbReference>
<dbReference type="Gene3D" id="2.40.50.100">
    <property type="match status" value="1"/>
</dbReference>
<keyword evidence="5" id="KW-1133">Transmembrane helix</keyword>
<dbReference type="PANTHER" id="PTHR30097">
    <property type="entry name" value="CATION EFFLUX SYSTEM PROTEIN CUSB"/>
    <property type="match status" value="1"/>
</dbReference>
<keyword evidence="10" id="KW-1185">Reference proteome</keyword>
<feature type="domain" description="CusB-like barrel-sandwich hybrid" evidence="6">
    <location>
        <begin position="131"/>
        <end position="256"/>
    </location>
</feature>
<feature type="domain" description="CzcB-like C-terminal circularly permuted SH3-like" evidence="8">
    <location>
        <begin position="344"/>
        <end position="404"/>
    </location>
</feature>
<keyword evidence="4" id="KW-0406">Ion transport</keyword>
<dbReference type="Proteomes" id="UP000183287">
    <property type="component" value="Unassembled WGS sequence"/>
</dbReference>
<evidence type="ECO:0000256" key="2">
    <source>
        <dbReference type="ARBA" id="ARBA00022448"/>
    </source>
</evidence>
<dbReference type="GO" id="GO:0030288">
    <property type="term" value="C:outer membrane-bounded periplasmic space"/>
    <property type="evidence" value="ECO:0007669"/>
    <property type="project" value="TreeGrafter"/>
</dbReference>
<dbReference type="FunFam" id="2.40.420.20:FF:000003">
    <property type="entry name" value="Cation efflux system protein cusB"/>
    <property type="match status" value="1"/>
</dbReference>
<evidence type="ECO:0000313" key="9">
    <source>
        <dbReference type="EMBL" id="SFM81680.1"/>
    </source>
</evidence>
<dbReference type="SUPFAM" id="SSF111369">
    <property type="entry name" value="HlyD-like secretion proteins"/>
    <property type="match status" value="1"/>
</dbReference>
<feature type="transmembrane region" description="Helical" evidence="5">
    <location>
        <begin position="7"/>
        <end position="25"/>
    </location>
</feature>
<evidence type="ECO:0000259" key="7">
    <source>
        <dbReference type="Pfam" id="PF25954"/>
    </source>
</evidence>
<dbReference type="InterPro" id="IPR051909">
    <property type="entry name" value="MFP_Cation_Efflux"/>
</dbReference>
<dbReference type="InterPro" id="IPR058790">
    <property type="entry name" value="BSH_CusB"/>
</dbReference>
<dbReference type="InterPro" id="IPR058649">
    <property type="entry name" value="CzcB_C"/>
</dbReference>
<reference evidence="10" key="1">
    <citation type="submission" date="2016-10" db="EMBL/GenBank/DDBJ databases">
        <authorList>
            <person name="Varghese N."/>
            <person name="Submissions S."/>
        </authorList>
    </citation>
    <scope>NUCLEOTIDE SEQUENCE [LARGE SCALE GENOMIC DNA]</scope>
    <source>
        <strain evidence="10">Nm44</strain>
    </source>
</reference>
<feature type="domain" description="CusB-like beta-barrel" evidence="7">
    <location>
        <begin position="260"/>
        <end position="335"/>
    </location>
</feature>
<dbReference type="GO" id="GO:0060003">
    <property type="term" value="P:copper ion export"/>
    <property type="evidence" value="ECO:0007669"/>
    <property type="project" value="TreeGrafter"/>
</dbReference>
<dbReference type="GO" id="GO:0046914">
    <property type="term" value="F:transition metal ion binding"/>
    <property type="evidence" value="ECO:0007669"/>
    <property type="project" value="TreeGrafter"/>
</dbReference>
<dbReference type="FunFam" id="2.40.30.170:FF:000010">
    <property type="entry name" value="Efflux RND transporter periplasmic adaptor subunit"/>
    <property type="match status" value="1"/>
</dbReference>
<dbReference type="Pfam" id="PF25975">
    <property type="entry name" value="CzcB_C"/>
    <property type="match status" value="1"/>
</dbReference>
<evidence type="ECO:0000256" key="4">
    <source>
        <dbReference type="ARBA" id="ARBA00023065"/>
    </source>
</evidence>
<dbReference type="InterPro" id="IPR042230">
    <property type="entry name" value="CusF_sf"/>
</dbReference>
<gene>
    <name evidence="9" type="ORF">SAMN05421863_105612</name>
</gene>
<dbReference type="OrthoDB" id="9806939at2"/>
<dbReference type="Gene3D" id="2.40.420.20">
    <property type="match status" value="1"/>
</dbReference>
<dbReference type="Gene3D" id="2.40.50.320">
    <property type="entry name" value="Copper binding periplasmic protein CusF"/>
    <property type="match status" value="1"/>
</dbReference>
<organism evidence="9 10">
    <name type="scientific">Nitrosomonas communis</name>
    <dbReference type="NCBI Taxonomy" id="44574"/>
    <lineage>
        <taxon>Bacteria</taxon>
        <taxon>Pseudomonadati</taxon>
        <taxon>Pseudomonadota</taxon>
        <taxon>Betaproteobacteria</taxon>
        <taxon>Nitrosomonadales</taxon>
        <taxon>Nitrosomonadaceae</taxon>
        <taxon>Nitrosomonas</taxon>
    </lineage>
</organism>
<dbReference type="PANTHER" id="PTHR30097:SF15">
    <property type="entry name" value="CATION EFFLUX SYSTEM PROTEIN CUSB"/>
    <property type="match status" value="1"/>
</dbReference>
<dbReference type="InterPro" id="IPR006143">
    <property type="entry name" value="RND_pump_MFP"/>
</dbReference>
<dbReference type="GO" id="GO:0015679">
    <property type="term" value="P:plasma membrane copper ion transport"/>
    <property type="evidence" value="ECO:0007669"/>
    <property type="project" value="TreeGrafter"/>
</dbReference>
<dbReference type="Pfam" id="PF11604">
    <property type="entry name" value="CusF_Ec"/>
    <property type="match status" value="1"/>
</dbReference>
<dbReference type="Gene3D" id="2.40.30.170">
    <property type="match status" value="1"/>
</dbReference>
<dbReference type="STRING" id="44574.AAW31_04255"/>